<feature type="region of interest" description="Disordered" evidence="1">
    <location>
        <begin position="380"/>
        <end position="400"/>
    </location>
</feature>
<keyword evidence="3" id="KW-1185">Reference proteome</keyword>
<feature type="region of interest" description="Disordered" evidence="1">
    <location>
        <begin position="324"/>
        <end position="352"/>
    </location>
</feature>
<proteinExistence type="predicted"/>
<dbReference type="OrthoDB" id="435460at2759"/>
<feature type="region of interest" description="Disordered" evidence="1">
    <location>
        <begin position="422"/>
        <end position="446"/>
    </location>
</feature>
<gene>
    <name evidence="2" type="ORF">BS47DRAFT_1366009</name>
</gene>
<dbReference type="EMBL" id="MU129060">
    <property type="protein sequence ID" value="KAF9508410.1"/>
    <property type="molecule type" value="Genomic_DNA"/>
</dbReference>
<feature type="region of interest" description="Disordered" evidence="1">
    <location>
        <begin position="280"/>
        <end position="299"/>
    </location>
</feature>
<evidence type="ECO:0000313" key="3">
    <source>
        <dbReference type="Proteomes" id="UP000886523"/>
    </source>
</evidence>
<name>A0A9P6AN97_9AGAM</name>
<feature type="compositionally biased region" description="Polar residues" evidence="1">
    <location>
        <begin position="334"/>
        <end position="352"/>
    </location>
</feature>
<protein>
    <submittedName>
        <fullName evidence="2">Uncharacterized protein</fullName>
    </submittedName>
</protein>
<evidence type="ECO:0000313" key="2">
    <source>
        <dbReference type="EMBL" id="KAF9508410.1"/>
    </source>
</evidence>
<dbReference type="AlphaFoldDB" id="A0A9P6AN97"/>
<sequence length="683" mass="76052">MAPLLFITSSGDPLTFYISPLIALPVRHDLQSLIQRYGGTVALEVVDGLSSIYLINPREFQQRESSSHPDLVYMSFTFVRASIHAGYMLNLTQMRLGGSKPVFMRDYKPIPIFLHDTIDSMMKNELGMKIMAFHDEQVDLHDFVKKMYGGILERHIEYMHWVDHCIENDLFEPSTLHNDLAQEFTIQGGSHLMAYIATSVGSDVLKEPSGPDIYQELVADTAQHPWASTHSWEAWQACYCKQQKKFDASIQIYLDALPHNARPSSSDKHQAPMALKQAHIPGPHIPHPHIPQPQEHSHQSKIPITMATGSQKIIAISHDQMETPSCDLQDLDPETTTTDGSGSQKVLVSDTKITQQLKSPTVQASRPEKVPVSDTDIQNLSSDLQQPKPKAQGSRPPDPKQCLYRILKLRLLIRYSAAKPKRTLQATGPQKALISDSEIETSSDLEQPKPKTILKAIGTRKIIISDSELETSSQVWQPKPKRTIQATGPQKQPEPKSATIHATRSQNALISYTHIKLPSTHIQEQESIHPPSLHVLDSDNDQSDFHPKGPTQKIPSQSTGAISADHLGHNKDKLGKLTMLRQRKHTKISSSQWTQGSQLVKAQALSSDEDEKAVQVPIGPSGSLKSAECPLGEPTFESDEDEPMGDIFESPLLRKHVDTKLFQAKAFLLKAQKVSTGSRTVKM</sequence>
<accession>A0A9P6AN97</accession>
<feature type="region of interest" description="Disordered" evidence="1">
    <location>
        <begin position="521"/>
        <end position="568"/>
    </location>
</feature>
<evidence type="ECO:0000256" key="1">
    <source>
        <dbReference type="SAM" id="MobiDB-lite"/>
    </source>
</evidence>
<organism evidence="2 3">
    <name type="scientific">Hydnum rufescens UP504</name>
    <dbReference type="NCBI Taxonomy" id="1448309"/>
    <lineage>
        <taxon>Eukaryota</taxon>
        <taxon>Fungi</taxon>
        <taxon>Dikarya</taxon>
        <taxon>Basidiomycota</taxon>
        <taxon>Agaricomycotina</taxon>
        <taxon>Agaricomycetes</taxon>
        <taxon>Cantharellales</taxon>
        <taxon>Hydnaceae</taxon>
        <taxon>Hydnum</taxon>
    </lineage>
</organism>
<comment type="caution">
    <text evidence="2">The sequence shown here is derived from an EMBL/GenBank/DDBJ whole genome shotgun (WGS) entry which is preliminary data.</text>
</comment>
<reference evidence="2" key="1">
    <citation type="journal article" date="2020" name="Nat. Commun.">
        <title>Large-scale genome sequencing of mycorrhizal fungi provides insights into the early evolution of symbiotic traits.</title>
        <authorList>
            <person name="Miyauchi S."/>
            <person name="Kiss E."/>
            <person name="Kuo A."/>
            <person name="Drula E."/>
            <person name="Kohler A."/>
            <person name="Sanchez-Garcia M."/>
            <person name="Morin E."/>
            <person name="Andreopoulos B."/>
            <person name="Barry K.W."/>
            <person name="Bonito G."/>
            <person name="Buee M."/>
            <person name="Carver A."/>
            <person name="Chen C."/>
            <person name="Cichocki N."/>
            <person name="Clum A."/>
            <person name="Culley D."/>
            <person name="Crous P.W."/>
            <person name="Fauchery L."/>
            <person name="Girlanda M."/>
            <person name="Hayes R.D."/>
            <person name="Keri Z."/>
            <person name="LaButti K."/>
            <person name="Lipzen A."/>
            <person name="Lombard V."/>
            <person name="Magnuson J."/>
            <person name="Maillard F."/>
            <person name="Murat C."/>
            <person name="Nolan M."/>
            <person name="Ohm R.A."/>
            <person name="Pangilinan J."/>
            <person name="Pereira M.F."/>
            <person name="Perotto S."/>
            <person name="Peter M."/>
            <person name="Pfister S."/>
            <person name="Riley R."/>
            <person name="Sitrit Y."/>
            <person name="Stielow J.B."/>
            <person name="Szollosi G."/>
            <person name="Zifcakova L."/>
            <person name="Stursova M."/>
            <person name="Spatafora J.W."/>
            <person name="Tedersoo L."/>
            <person name="Vaario L.M."/>
            <person name="Yamada A."/>
            <person name="Yan M."/>
            <person name="Wang P."/>
            <person name="Xu J."/>
            <person name="Bruns T."/>
            <person name="Baldrian P."/>
            <person name="Vilgalys R."/>
            <person name="Dunand C."/>
            <person name="Henrissat B."/>
            <person name="Grigoriev I.V."/>
            <person name="Hibbett D."/>
            <person name="Nagy L.G."/>
            <person name="Martin F.M."/>
        </authorList>
    </citation>
    <scope>NUCLEOTIDE SEQUENCE</scope>
    <source>
        <strain evidence="2">UP504</strain>
    </source>
</reference>
<dbReference type="Proteomes" id="UP000886523">
    <property type="component" value="Unassembled WGS sequence"/>
</dbReference>
<feature type="region of interest" description="Disordered" evidence="1">
    <location>
        <begin position="471"/>
        <end position="503"/>
    </location>
</feature>